<reference evidence="10 11" key="1">
    <citation type="submission" date="2019-07" db="EMBL/GenBank/DDBJ databases">
        <authorList>
            <person name="Kim J."/>
        </authorList>
    </citation>
    <scope>NUCLEOTIDE SEQUENCE [LARGE SCALE GENOMIC DNA]</scope>
    <source>
        <strain evidence="10 11">JC52</strain>
    </source>
</reference>
<keyword evidence="7" id="KW-0449">Lipoprotein</keyword>
<comment type="similarity">
    <text evidence="2">Belongs to the GerABKC lipoprotein family.</text>
</comment>
<dbReference type="RefSeq" id="WP_144853911.1">
    <property type="nucleotide sequence ID" value="NZ_VNJI01000055.1"/>
</dbReference>
<evidence type="ECO:0000259" key="8">
    <source>
        <dbReference type="Pfam" id="PF05504"/>
    </source>
</evidence>
<evidence type="ECO:0000256" key="3">
    <source>
        <dbReference type="ARBA" id="ARBA00022544"/>
    </source>
</evidence>
<evidence type="ECO:0000256" key="1">
    <source>
        <dbReference type="ARBA" id="ARBA00004635"/>
    </source>
</evidence>
<dbReference type="NCBIfam" id="TIGR02887">
    <property type="entry name" value="spore_ger_x_C"/>
    <property type="match status" value="1"/>
</dbReference>
<accession>A0A559K0C1</accession>
<dbReference type="InterPro" id="IPR057336">
    <property type="entry name" value="GerAC_N"/>
</dbReference>
<comment type="caution">
    <text evidence="10">The sequence shown here is derived from an EMBL/GenBank/DDBJ whole genome shotgun (WGS) entry which is preliminary data.</text>
</comment>
<evidence type="ECO:0000259" key="9">
    <source>
        <dbReference type="Pfam" id="PF25198"/>
    </source>
</evidence>
<dbReference type="EMBL" id="VNJI01000055">
    <property type="protein sequence ID" value="TVY05594.1"/>
    <property type="molecule type" value="Genomic_DNA"/>
</dbReference>
<dbReference type="PANTHER" id="PTHR35789">
    <property type="entry name" value="SPORE GERMINATION PROTEIN B3"/>
    <property type="match status" value="1"/>
</dbReference>
<dbReference type="PANTHER" id="PTHR35789:SF1">
    <property type="entry name" value="SPORE GERMINATION PROTEIN B3"/>
    <property type="match status" value="1"/>
</dbReference>
<keyword evidence="4" id="KW-0732">Signal</keyword>
<keyword evidence="6" id="KW-0564">Palmitate</keyword>
<keyword evidence="3" id="KW-0309">Germination</keyword>
<keyword evidence="11" id="KW-1185">Reference proteome</keyword>
<dbReference type="Gene3D" id="3.30.300.210">
    <property type="entry name" value="Nutrient germinant receptor protein C, domain 3"/>
    <property type="match status" value="1"/>
</dbReference>
<dbReference type="GO" id="GO:0009847">
    <property type="term" value="P:spore germination"/>
    <property type="evidence" value="ECO:0007669"/>
    <property type="project" value="InterPro"/>
</dbReference>
<evidence type="ECO:0000256" key="4">
    <source>
        <dbReference type="ARBA" id="ARBA00022729"/>
    </source>
</evidence>
<keyword evidence="5" id="KW-0472">Membrane</keyword>
<feature type="domain" description="Spore germination GerAC-like C-terminal" evidence="8">
    <location>
        <begin position="212"/>
        <end position="370"/>
    </location>
</feature>
<evidence type="ECO:0000313" key="11">
    <source>
        <dbReference type="Proteomes" id="UP000317036"/>
    </source>
</evidence>
<name>A0A559K0C1_9BACL</name>
<organism evidence="10 11">
    <name type="scientific">Paenibacillus cremeus</name>
    <dbReference type="NCBI Taxonomy" id="2163881"/>
    <lineage>
        <taxon>Bacteria</taxon>
        <taxon>Bacillati</taxon>
        <taxon>Bacillota</taxon>
        <taxon>Bacilli</taxon>
        <taxon>Bacillales</taxon>
        <taxon>Paenibacillaceae</taxon>
        <taxon>Paenibacillus</taxon>
    </lineage>
</organism>
<dbReference type="InterPro" id="IPR038501">
    <property type="entry name" value="Spore_GerAC_C_sf"/>
</dbReference>
<gene>
    <name evidence="10" type="ORF">FPZ49_29365</name>
</gene>
<dbReference type="InterPro" id="IPR046953">
    <property type="entry name" value="Spore_GerAC-like_C"/>
</dbReference>
<dbReference type="Pfam" id="PF05504">
    <property type="entry name" value="Spore_GerAC"/>
    <property type="match status" value="1"/>
</dbReference>
<evidence type="ECO:0000256" key="2">
    <source>
        <dbReference type="ARBA" id="ARBA00007886"/>
    </source>
</evidence>
<dbReference type="Pfam" id="PF25198">
    <property type="entry name" value="Spore_GerAC_N"/>
    <property type="match status" value="1"/>
</dbReference>
<protein>
    <submittedName>
        <fullName evidence="10">Ger(X)C family spore germination protein</fullName>
    </submittedName>
</protein>
<proteinExistence type="inferred from homology"/>
<dbReference type="GO" id="GO:0016020">
    <property type="term" value="C:membrane"/>
    <property type="evidence" value="ECO:0007669"/>
    <property type="project" value="UniProtKB-SubCell"/>
</dbReference>
<dbReference type="Proteomes" id="UP000317036">
    <property type="component" value="Unassembled WGS sequence"/>
</dbReference>
<sequence length="373" mass="42658">MKTFQIILSKWVSALLPVFLVLLPGCGFKDIDKRFFVVTLGIDKPTSSNKLFKVSVKLAIPSPQERFGSNQSIIVTEEANSVTEAVRIIKSKVDKELDFGYTKAFVFGESLLNEDGNLYEIMDWVNRRRDIQLTAWMAMGKPDALSVLQAAPRSERLPSNMLFLSFGQSGTETAYIVSEYLFDFFSRLKERGKDPILPIIERREDDQVSINRLALFNKQKHVATLSPYETKIFNSFYEQIGKVDIPIKYQNNYVTIDANTIRTKYSIQNADSAKPVVHLTIKILGLLEESRMPVKLSELQQIEKVAEQELQLRVLALFKKLQKAGVDPIGIGLRYRASHRTDQGEWEQWQEKYSRLDFQVYAQVKLMGTGVIE</sequence>
<evidence type="ECO:0000256" key="5">
    <source>
        <dbReference type="ARBA" id="ARBA00023136"/>
    </source>
</evidence>
<feature type="domain" description="Spore germination protein N-terminal" evidence="9">
    <location>
        <begin position="29"/>
        <end position="201"/>
    </location>
</feature>
<evidence type="ECO:0000256" key="6">
    <source>
        <dbReference type="ARBA" id="ARBA00023139"/>
    </source>
</evidence>
<evidence type="ECO:0000256" key="7">
    <source>
        <dbReference type="ARBA" id="ARBA00023288"/>
    </source>
</evidence>
<evidence type="ECO:0000313" key="10">
    <source>
        <dbReference type="EMBL" id="TVY05594.1"/>
    </source>
</evidence>
<dbReference type="AlphaFoldDB" id="A0A559K0C1"/>
<dbReference type="OrthoDB" id="2433998at2"/>
<comment type="subcellular location">
    <subcellularLocation>
        <location evidence="1">Membrane</location>
        <topology evidence="1">Lipid-anchor</topology>
    </subcellularLocation>
</comment>
<dbReference type="InterPro" id="IPR008844">
    <property type="entry name" value="Spore_GerAC-like"/>
</dbReference>